<feature type="compositionally biased region" description="Low complexity" evidence="1">
    <location>
        <begin position="257"/>
        <end position="269"/>
    </location>
</feature>
<feature type="region of interest" description="Disordered" evidence="1">
    <location>
        <begin position="25"/>
        <end position="89"/>
    </location>
</feature>
<feature type="region of interest" description="Disordered" evidence="1">
    <location>
        <begin position="257"/>
        <end position="286"/>
    </location>
</feature>
<feature type="compositionally biased region" description="Low complexity" evidence="1">
    <location>
        <begin position="28"/>
        <end position="89"/>
    </location>
</feature>
<reference evidence="3" key="2">
    <citation type="submission" date="2015-06" db="UniProtKB">
        <authorList>
            <consortium name="EnsemblProtists"/>
        </authorList>
    </citation>
    <scope>IDENTIFICATION</scope>
    <source>
        <strain evidence="3">Pr102</strain>
    </source>
</reference>
<feature type="chain" id="PRO_5003587888" evidence="2">
    <location>
        <begin position="27"/>
        <end position="309"/>
    </location>
</feature>
<dbReference type="OMA" id="VDTAYIC"/>
<dbReference type="HOGENOM" id="CLU_925798_0_0_1"/>
<evidence type="ECO:0000256" key="2">
    <source>
        <dbReference type="SAM" id="SignalP"/>
    </source>
</evidence>
<dbReference type="eggNOG" id="ENOG502SFJZ">
    <property type="taxonomic scope" value="Eukaryota"/>
</dbReference>
<dbReference type="EMBL" id="DS566069">
    <property type="status" value="NOT_ANNOTATED_CDS"/>
    <property type="molecule type" value="Genomic_DNA"/>
</dbReference>
<feature type="compositionally biased region" description="Polar residues" evidence="1">
    <location>
        <begin position="270"/>
        <end position="285"/>
    </location>
</feature>
<dbReference type="AlphaFoldDB" id="H3GXU1"/>
<accession>H3GXU1</accession>
<dbReference type="EnsemblProtists" id="Phyra82450">
    <property type="protein sequence ID" value="Phyra82450"/>
    <property type="gene ID" value="Phyra82450"/>
</dbReference>
<name>H3GXU1_PHYRM</name>
<keyword evidence="4" id="KW-1185">Reference proteome</keyword>
<evidence type="ECO:0000313" key="4">
    <source>
        <dbReference type="Proteomes" id="UP000005238"/>
    </source>
</evidence>
<dbReference type="Proteomes" id="UP000005238">
    <property type="component" value="Unassembled WGS sequence"/>
</dbReference>
<evidence type="ECO:0000313" key="3">
    <source>
        <dbReference type="EnsemblProtists" id="Phyra82450"/>
    </source>
</evidence>
<reference evidence="4" key="1">
    <citation type="journal article" date="2006" name="Science">
        <title>Phytophthora genome sequences uncover evolutionary origins and mechanisms of pathogenesis.</title>
        <authorList>
            <person name="Tyler B.M."/>
            <person name="Tripathy S."/>
            <person name="Zhang X."/>
            <person name="Dehal P."/>
            <person name="Jiang R.H."/>
            <person name="Aerts A."/>
            <person name="Arredondo F.D."/>
            <person name="Baxter L."/>
            <person name="Bensasson D."/>
            <person name="Beynon J.L."/>
            <person name="Chapman J."/>
            <person name="Damasceno C.M."/>
            <person name="Dorrance A.E."/>
            <person name="Dou D."/>
            <person name="Dickerman A.W."/>
            <person name="Dubchak I.L."/>
            <person name="Garbelotto M."/>
            <person name="Gijzen M."/>
            <person name="Gordon S.G."/>
            <person name="Govers F."/>
            <person name="Grunwald N.J."/>
            <person name="Huang W."/>
            <person name="Ivors K.L."/>
            <person name="Jones R.W."/>
            <person name="Kamoun S."/>
            <person name="Krampis K."/>
            <person name="Lamour K.H."/>
            <person name="Lee M.K."/>
            <person name="McDonald W.H."/>
            <person name="Medina M."/>
            <person name="Meijer H.J."/>
            <person name="Nordberg E.K."/>
            <person name="Maclean D.J."/>
            <person name="Ospina-Giraldo M.D."/>
            <person name="Morris P.F."/>
            <person name="Phuntumart V."/>
            <person name="Putnam N.H."/>
            <person name="Rash S."/>
            <person name="Rose J.K."/>
            <person name="Sakihama Y."/>
            <person name="Salamov A.A."/>
            <person name="Savidor A."/>
            <person name="Scheuring C.F."/>
            <person name="Smith B.M."/>
            <person name="Sobral B.W."/>
            <person name="Terry A."/>
            <person name="Torto-Alalibo T.A."/>
            <person name="Win J."/>
            <person name="Xu Z."/>
            <person name="Zhang H."/>
            <person name="Grigoriev I.V."/>
            <person name="Rokhsar D.S."/>
            <person name="Boore J.L."/>
        </authorList>
    </citation>
    <scope>NUCLEOTIDE SEQUENCE [LARGE SCALE GENOMIC DNA]</scope>
    <source>
        <strain evidence="4">Pr102</strain>
    </source>
</reference>
<evidence type="ECO:0000256" key="1">
    <source>
        <dbReference type="SAM" id="MobiDB-lite"/>
    </source>
</evidence>
<protein>
    <submittedName>
        <fullName evidence="3">Uncharacterized protein</fullName>
    </submittedName>
</protein>
<sequence>MGRRRMVMALWCVLVALQVLSHPVHGRTSNSTTTAPTSTSGTPTVTSASSSASGSYSSSTEATETPAGTVAAAASTTTTTSSPTEDTAYTCSGDEVARLTTLNENNPYLWSSCITSAGISSYVFPFNGELSYAQMVAMSTIGSCGYYFRAVLLVQLQECIDANVYIRTTAETVLQLAATSGAAPTEAEVNAAFAVREAYNLALRDGDGSASYSATSGASSLSWNIEGDTIDTTASATTTGQLLLSTDLQVIGTYYASPSSSSSSSSTASVQDSRTPGQSTDTSSAARRGASPWVVALAVACTALLLHRN</sequence>
<keyword evidence="2" id="KW-0732">Signal</keyword>
<dbReference type="VEuPathDB" id="FungiDB:KRP23_8211"/>
<organism evidence="3 4">
    <name type="scientific">Phytophthora ramorum</name>
    <name type="common">Sudden oak death agent</name>
    <dbReference type="NCBI Taxonomy" id="164328"/>
    <lineage>
        <taxon>Eukaryota</taxon>
        <taxon>Sar</taxon>
        <taxon>Stramenopiles</taxon>
        <taxon>Oomycota</taxon>
        <taxon>Peronosporomycetes</taxon>
        <taxon>Peronosporales</taxon>
        <taxon>Peronosporaceae</taxon>
        <taxon>Phytophthora</taxon>
    </lineage>
</organism>
<dbReference type="VEuPathDB" id="FungiDB:KRP22_12775"/>
<dbReference type="InParanoid" id="H3GXU1"/>
<proteinExistence type="predicted"/>
<feature type="signal peptide" evidence="2">
    <location>
        <begin position="1"/>
        <end position="26"/>
    </location>
</feature>